<protein>
    <submittedName>
        <fullName evidence="2">Uncharacterized protein</fullName>
    </submittedName>
</protein>
<organism evidence="2">
    <name type="scientific">Siphoviridae sp. ct1Eo1</name>
    <dbReference type="NCBI Taxonomy" id="2825307"/>
    <lineage>
        <taxon>Viruses</taxon>
        <taxon>Duplodnaviria</taxon>
        <taxon>Heunggongvirae</taxon>
        <taxon>Uroviricota</taxon>
        <taxon>Caudoviricetes</taxon>
    </lineage>
</organism>
<proteinExistence type="predicted"/>
<keyword evidence="1" id="KW-1133">Transmembrane helix</keyword>
<feature type="transmembrane region" description="Helical" evidence="1">
    <location>
        <begin position="5"/>
        <end position="23"/>
    </location>
</feature>
<sequence>MNRYFLVIVHVAATAWVCVSLALNDSPYLAFWLGLFLLGNTSVKIR</sequence>
<name>A0A8S5P4Z4_9CAUD</name>
<evidence type="ECO:0000256" key="1">
    <source>
        <dbReference type="SAM" id="Phobius"/>
    </source>
</evidence>
<feature type="transmembrane region" description="Helical" evidence="1">
    <location>
        <begin position="29"/>
        <end position="45"/>
    </location>
</feature>
<keyword evidence="1" id="KW-0812">Transmembrane</keyword>
<evidence type="ECO:0000313" key="2">
    <source>
        <dbReference type="EMBL" id="DAE02090.1"/>
    </source>
</evidence>
<dbReference type="EMBL" id="BK015340">
    <property type="protein sequence ID" value="DAE02090.1"/>
    <property type="molecule type" value="Genomic_DNA"/>
</dbReference>
<accession>A0A8S5P4Z4</accession>
<keyword evidence="1" id="KW-0472">Membrane</keyword>
<reference evidence="2" key="1">
    <citation type="journal article" date="2021" name="Proc. Natl. Acad. Sci. U.S.A.">
        <title>A Catalog of Tens of Thousands of Viruses from Human Metagenomes Reveals Hidden Associations with Chronic Diseases.</title>
        <authorList>
            <person name="Tisza M.J."/>
            <person name="Buck C.B."/>
        </authorList>
    </citation>
    <scope>NUCLEOTIDE SEQUENCE</scope>
    <source>
        <strain evidence="2">Ct1Eo1</strain>
    </source>
</reference>